<dbReference type="PANTHER" id="PTHR24055">
    <property type="entry name" value="MITOGEN-ACTIVATED PROTEIN KINASE"/>
    <property type="match status" value="1"/>
</dbReference>
<keyword evidence="2" id="KW-0067">ATP-binding</keyword>
<sequence>MNTPSPQPSARDALLATHADISGRGDCGRFLVTECAGPMNLRQHMELRRRDGLPFEEGEVRDAMRQLLASVESAHGAGVLHTEIVPENVAVGQEDVVSDGAVVGRRMVYKICGFGMSEPAALAAAEKDDSGLLASPSPYRAPEPFLGSKDYDGRVNTWGLDCIMAELLAGTGVPFFGCKLDTGVLEKMLYVVGARGIVKWPGLDRVTAHDQAARLRKLYRRDRGHLRQVFPREVLSLAGYKVLKGLLRSHPDRRLTAAGALRMPWFRRRGLGGYFGGAVLSAN</sequence>
<dbReference type="Gene3D" id="1.10.510.10">
    <property type="entry name" value="Transferase(Phosphotransferase) domain 1"/>
    <property type="match status" value="1"/>
</dbReference>
<dbReference type="OrthoDB" id="602713at2759"/>
<dbReference type="Pfam" id="PF00069">
    <property type="entry name" value="Pkinase"/>
    <property type="match status" value="1"/>
</dbReference>
<keyword evidence="1" id="KW-0547">Nucleotide-binding</keyword>
<dbReference type="GO" id="GO:0004672">
    <property type="term" value="F:protein kinase activity"/>
    <property type="evidence" value="ECO:0007669"/>
    <property type="project" value="InterPro"/>
</dbReference>
<dbReference type="EMBL" id="CM003532">
    <property type="protein sequence ID" value="RCV25908.1"/>
    <property type="molecule type" value="Genomic_DNA"/>
</dbReference>
<evidence type="ECO:0000256" key="2">
    <source>
        <dbReference type="ARBA" id="ARBA00022840"/>
    </source>
</evidence>
<dbReference type="InterPro" id="IPR050117">
    <property type="entry name" value="MAPK"/>
</dbReference>
<dbReference type="FunFam" id="1.10.510.10:FF:001165">
    <property type="entry name" value="Protein kinase domain containing protein"/>
    <property type="match status" value="1"/>
</dbReference>
<proteinExistence type="predicted"/>
<organism evidence="4">
    <name type="scientific">Setaria italica</name>
    <name type="common">Foxtail millet</name>
    <name type="synonym">Panicum italicum</name>
    <dbReference type="NCBI Taxonomy" id="4555"/>
    <lineage>
        <taxon>Eukaryota</taxon>
        <taxon>Viridiplantae</taxon>
        <taxon>Streptophyta</taxon>
        <taxon>Embryophyta</taxon>
        <taxon>Tracheophyta</taxon>
        <taxon>Spermatophyta</taxon>
        <taxon>Magnoliopsida</taxon>
        <taxon>Liliopsida</taxon>
        <taxon>Poales</taxon>
        <taxon>Poaceae</taxon>
        <taxon>PACMAD clade</taxon>
        <taxon>Panicoideae</taxon>
        <taxon>Panicodae</taxon>
        <taxon>Paniceae</taxon>
        <taxon>Cenchrinae</taxon>
        <taxon>Setaria</taxon>
    </lineage>
</organism>
<evidence type="ECO:0000259" key="3">
    <source>
        <dbReference type="PROSITE" id="PS50011"/>
    </source>
</evidence>
<dbReference type="InterPro" id="IPR011009">
    <property type="entry name" value="Kinase-like_dom_sf"/>
</dbReference>
<dbReference type="PROSITE" id="PS50011">
    <property type="entry name" value="PROTEIN_KINASE_DOM"/>
    <property type="match status" value="1"/>
</dbReference>
<reference evidence="4" key="1">
    <citation type="journal article" date="2012" name="Nat. Biotechnol.">
        <title>Reference genome sequence of the model plant Setaria.</title>
        <authorList>
            <person name="Bennetzen J.L."/>
            <person name="Schmutz J."/>
            <person name="Wang H."/>
            <person name="Percifield R."/>
            <person name="Hawkins J."/>
            <person name="Pontaroli A.C."/>
            <person name="Estep M."/>
            <person name="Feng L."/>
            <person name="Vaughn J.N."/>
            <person name="Grimwood J."/>
            <person name="Jenkins J."/>
            <person name="Barry K."/>
            <person name="Lindquist E."/>
            <person name="Hellsten U."/>
            <person name="Deshpande S."/>
            <person name="Wang X."/>
            <person name="Wu X."/>
            <person name="Mitros T."/>
            <person name="Triplett J."/>
            <person name="Yang X."/>
            <person name="Ye C.Y."/>
            <person name="Mauro-Herrera M."/>
            <person name="Wang L."/>
            <person name="Li P."/>
            <person name="Sharma M."/>
            <person name="Sharma R."/>
            <person name="Ronald P.C."/>
            <person name="Panaud O."/>
            <person name="Kellogg E.A."/>
            <person name="Brutnell T.P."/>
            <person name="Doust A.N."/>
            <person name="Tuskan G.A."/>
            <person name="Rokhsar D."/>
            <person name="Devos K.M."/>
        </authorList>
    </citation>
    <scope>NUCLEOTIDE SEQUENCE [LARGE SCALE GENOMIC DNA]</scope>
    <source>
        <strain evidence="4">Yugu1</strain>
    </source>
</reference>
<dbReference type="SUPFAM" id="SSF56112">
    <property type="entry name" value="Protein kinase-like (PK-like)"/>
    <property type="match status" value="1"/>
</dbReference>
<dbReference type="SMART" id="SM00220">
    <property type="entry name" value="S_TKc"/>
    <property type="match status" value="1"/>
</dbReference>
<evidence type="ECO:0000313" key="4">
    <source>
        <dbReference type="EMBL" id="RCV25908.1"/>
    </source>
</evidence>
<dbReference type="GO" id="GO:0005524">
    <property type="term" value="F:ATP binding"/>
    <property type="evidence" value="ECO:0007669"/>
    <property type="project" value="UniProtKB-KW"/>
</dbReference>
<gene>
    <name evidence="4" type="ORF">SETIT_5G202500v2</name>
</gene>
<accession>A0A368R770</accession>
<reference evidence="4" key="2">
    <citation type="submission" date="2015-07" db="EMBL/GenBank/DDBJ databases">
        <authorList>
            <person name="Noorani M."/>
        </authorList>
    </citation>
    <scope>NUCLEOTIDE SEQUENCE</scope>
    <source>
        <strain evidence="4">Yugu1</strain>
    </source>
</reference>
<name>A0A368R770_SETIT</name>
<feature type="domain" description="Protein kinase" evidence="3">
    <location>
        <begin position="1"/>
        <end position="266"/>
    </location>
</feature>
<protein>
    <recommendedName>
        <fullName evidence="3">Protein kinase domain-containing protein</fullName>
    </recommendedName>
</protein>
<evidence type="ECO:0000256" key="1">
    <source>
        <dbReference type="ARBA" id="ARBA00022741"/>
    </source>
</evidence>
<dbReference type="InterPro" id="IPR000719">
    <property type="entry name" value="Prot_kinase_dom"/>
</dbReference>
<dbReference type="AlphaFoldDB" id="A0A368R770"/>